<sequence>VNSSSLAIGRLVDGRGALSCEGFLRLGNSDLEFLYTSAQRWSHPSMGSVKFYVDMAVKISYGLAGIRGVLRDHKDVKLLNFAKSIDALDSAL</sequence>
<name>A0A7J8WIR6_GOSAI</name>
<keyword evidence="2" id="KW-1185">Reference proteome</keyword>
<dbReference type="Proteomes" id="UP000593577">
    <property type="component" value="Unassembled WGS sequence"/>
</dbReference>
<reference evidence="1 2" key="1">
    <citation type="journal article" date="2019" name="Genome Biol. Evol.">
        <title>Insights into the evolution of the New World diploid cottons (Gossypium, subgenus Houzingenia) based on genome sequencing.</title>
        <authorList>
            <person name="Grover C.E."/>
            <person name="Arick M.A. 2nd"/>
            <person name="Thrash A."/>
            <person name="Conover J.L."/>
            <person name="Sanders W.S."/>
            <person name="Peterson D.G."/>
            <person name="Frelichowski J.E."/>
            <person name="Scheffler J.A."/>
            <person name="Scheffler B.E."/>
            <person name="Wendel J.F."/>
        </authorList>
    </citation>
    <scope>NUCLEOTIDE SEQUENCE [LARGE SCALE GENOMIC DNA]</scope>
    <source>
        <strain evidence="1">185</strain>
        <tissue evidence="1">Leaf</tissue>
    </source>
</reference>
<dbReference type="EMBL" id="JABFAA010000001">
    <property type="protein sequence ID" value="MBA0674760.1"/>
    <property type="molecule type" value="Genomic_DNA"/>
</dbReference>
<feature type="non-terminal residue" evidence="1">
    <location>
        <position position="92"/>
    </location>
</feature>
<dbReference type="AlphaFoldDB" id="A0A7J8WIR6"/>
<proteinExistence type="predicted"/>
<protein>
    <submittedName>
        <fullName evidence="1">Uncharacterized protein</fullName>
    </submittedName>
</protein>
<evidence type="ECO:0000313" key="1">
    <source>
        <dbReference type="EMBL" id="MBA0674760.1"/>
    </source>
</evidence>
<comment type="caution">
    <text evidence="1">The sequence shown here is derived from an EMBL/GenBank/DDBJ whole genome shotgun (WGS) entry which is preliminary data.</text>
</comment>
<organism evidence="1 2">
    <name type="scientific">Gossypium aridum</name>
    <name type="common">American cotton</name>
    <name type="synonym">Erioxylum aridum</name>
    <dbReference type="NCBI Taxonomy" id="34290"/>
    <lineage>
        <taxon>Eukaryota</taxon>
        <taxon>Viridiplantae</taxon>
        <taxon>Streptophyta</taxon>
        <taxon>Embryophyta</taxon>
        <taxon>Tracheophyta</taxon>
        <taxon>Spermatophyta</taxon>
        <taxon>Magnoliopsida</taxon>
        <taxon>eudicotyledons</taxon>
        <taxon>Gunneridae</taxon>
        <taxon>Pentapetalae</taxon>
        <taxon>rosids</taxon>
        <taxon>malvids</taxon>
        <taxon>Malvales</taxon>
        <taxon>Malvaceae</taxon>
        <taxon>Malvoideae</taxon>
        <taxon>Gossypium</taxon>
    </lineage>
</organism>
<feature type="non-terminal residue" evidence="1">
    <location>
        <position position="1"/>
    </location>
</feature>
<accession>A0A7J8WIR6</accession>
<gene>
    <name evidence="1" type="ORF">Goari_016341</name>
</gene>
<evidence type="ECO:0000313" key="2">
    <source>
        <dbReference type="Proteomes" id="UP000593577"/>
    </source>
</evidence>